<dbReference type="EMBL" id="JBHSPH010000002">
    <property type="protein sequence ID" value="MFC5861745.1"/>
    <property type="molecule type" value="Genomic_DNA"/>
</dbReference>
<dbReference type="Pfam" id="PF08808">
    <property type="entry name" value="RES"/>
    <property type="match status" value="1"/>
</dbReference>
<evidence type="ECO:0000313" key="2">
    <source>
        <dbReference type="EMBL" id="MFC5861745.1"/>
    </source>
</evidence>
<dbReference type="RefSeq" id="WP_263337320.1">
    <property type="nucleotide sequence ID" value="NZ_JAGSYH010000004.1"/>
</dbReference>
<keyword evidence="3" id="KW-1185">Reference proteome</keyword>
<feature type="domain" description="RES" evidence="1">
    <location>
        <begin position="31"/>
        <end position="174"/>
    </location>
</feature>
<sequence>MTDLPGDHPLPHPQLVSQTPLIHTVRKGDVLYRHHRADKDPVYFGTSGDNRFDDPDCPAGHSFGVLYAGEDPQCCFIESCGATTGVPAVSGTYLDARRMATLELTEDLRFIDLFTAGGLTRIGADGRLFTGSYKIAQQWSRALRAHPAKPDGIRYPSRHDHTRVAYAIYSRPASTFKVDSLGSLMAPANRPLLNEILTLYTVELL</sequence>
<organism evidence="2 3">
    <name type="scientific">Acidicapsa dinghuensis</name>
    <dbReference type="NCBI Taxonomy" id="2218256"/>
    <lineage>
        <taxon>Bacteria</taxon>
        <taxon>Pseudomonadati</taxon>
        <taxon>Acidobacteriota</taxon>
        <taxon>Terriglobia</taxon>
        <taxon>Terriglobales</taxon>
        <taxon>Acidobacteriaceae</taxon>
        <taxon>Acidicapsa</taxon>
    </lineage>
</organism>
<dbReference type="Proteomes" id="UP001596091">
    <property type="component" value="Unassembled WGS sequence"/>
</dbReference>
<gene>
    <name evidence="2" type="ORF">ACFPT7_05530</name>
</gene>
<comment type="caution">
    <text evidence="2">The sequence shown here is derived from an EMBL/GenBank/DDBJ whole genome shotgun (WGS) entry which is preliminary data.</text>
</comment>
<reference evidence="3" key="1">
    <citation type="journal article" date="2019" name="Int. J. Syst. Evol. Microbiol.">
        <title>The Global Catalogue of Microorganisms (GCM) 10K type strain sequencing project: providing services to taxonomists for standard genome sequencing and annotation.</title>
        <authorList>
            <consortium name="The Broad Institute Genomics Platform"/>
            <consortium name="The Broad Institute Genome Sequencing Center for Infectious Disease"/>
            <person name="Wu L."/>
            <person name="Ma J."/>
        </authorList>
    </citation>
    <scope>NUCLEOTIDE SEQUENCE [LARGE SCALE GENOMIC DNA]</scope>
    <source>
        <strain evidence="3">JCM 4087</strain>
    </source>
</reference>
<evidence type="ECO:0000259" key="1">
    <source>
        <dbReference type="Pfam" id="PF08808"/>
    </source>
</evidence>
<accession>A0ABW1EER9</accession>
<evidence type="ECO:0000313" key="3">
    <source>
        <dbReference type="Proteomes" id="UP001596091"/>
    </source>
</evidence>
<protein>
    <submittedName>
        <fullName evidence="2">RES family NAD+ phosphorylase</fullName>
    </submittedName>
</protein>
<proteinExistence type="predicted"/>
<name>A0ABW1EER9_9BACT</name>
<dbReference type="InterPro" id="IPR014914">
    <property type="entry name" value="RES_dom"/>
</dbReference>